<sequence length="242" mass="26234">MRGAITVFPDLESLSLEAAQLFEEAAHAAIALHSRFCVSLAGGSTPRRLYQLLATEPHRSKLPWNQIHLFWGDERCVPPDDPQSNYRMVKEALLDHVAIPTANVHAMPAVGDDLEEAARLYTAHLSDFFGGDIRLDLALLGMGADGHTASLFPGDAALTVDERPVAVARPASQPTARLTLTYPVFNRSRQVLFLVAGADKAEILTRVLAGDTAYPSALIEPSEGERFWMLDQAAASKLPLPG</sequence>
<keyword evidence="10" id="KW-1185">Reference proteome</keyword>
<accession>A0ABY3PR97</accession>
<proteinExistence type="inferred from homology"/>
<evidence type="ECO:0000256" key="7">
    <source>
        <dbReference type="RuleBase" id="RU365095"/>
    </source>
</evidence>
<protein>
    <recommendedName>
        <fullName evidence="6 7">6-phosphogluconolactonase</fullName>
        <shortName evidence="7">6PGL</shortName>
        <ecNumber evidence="5 7">3.1.1.31</ecNumber>
    </recommendedName>
</protein>
<comment type="catalytic activity">
    <reaction evidence="1 7">
        <text>6-phospho-D-glucono-1,5-lactone + H2O = 6-phospho-D-gluconate + H(+)</text>
        <dbReference type="Rhea" id="RHEA:12556"/>
        <dbReference type="ChEBI" id="CHEBI:15377"/>
        <dbReference type="ChEBI" id="CHEBI:15378"/>
        <dbReference type="ChEBI" id="CHEBI:57955"/>
        <dbReference type="ChEBI" id="CHEBI:58759"/>
        <dbReference type="EC" id="3.1.1.31"/>
    </reaction>
</comment>
<dbReference type="CDD" id="cd01400">
    <property type="entry name" value="6PGL"/>
    <property type="match status" value="1"/>
</dbReference>
<dbReference type="Gene3D" id="3.40.50.1360">
    <property type="match status" value="1"/>
</dbReference>
<evidence type="ECO:0000256" key="5">
    <source>
        <dbReference type="ARBA" id="ARBA00013198"/>
    </source>
</evidence>
<dbReference type="RefSeq" id="WP_230843375.1">
    <property type="nucleotide sequence ID" value="NZ_CP063845.1"/>
</dbReference>
<comment type="function">
    <text evidence="2 7">Hydrolysis of 6-phosphogluconolactone to 6-phosphogluconate.</text>
</comment>
<evidence type="ECO:0000313" key="10">
    <source>
        <dbReference type="Proteomes" id="UP001054846"/>
    </source>
</evidence>
<gene>
    <name evidence="7 9" type="primary">pgl</name>
    <name evidence="9" type="ORF">ISF26_07955</name>
</gene>
<dbReference type="EMBL" id="CP063845">
    <property type="protein sequence ID" value="UFP96130.1"/>
    <property type="molecule type" value="Genomic_DNA"/>
</dbReference>
<name>A0ABY3PR97_9CYAN</name>
<evidence type="ECO:0000256" key="4">
    <source>
        <dbReference type="ARBA" id="ARBA00010662"/>
    </source>
</evidence>
<comment type="similarity">
    <text evidence="4 7">Belongs to the glucosamine/galactosamine-6-phosphate isomerase family. 6-phosphogluconolactonase subfamily.</text>
</comment>
<dbReference type="Proteomes" id="UP001054846">
    <property type="component" value="Chromosome"/>
</dbReference>
<dbReference type="PANTHER" id="PTHR11054:SF0">
    <property type="entry name" value="6-PHOSPHOGLUCONOLACTONASE"/>
    <property type="match status" value="1"/>
</dbReference>
<dbReference type="SUPFAM" id="SSF100950">
    <property type="entry name" value="NagB/RpiA/CoA transferase-like"/>
    <property type="match status" value="1"/>
</dbReference>
<comment type="pathway">
    <text evidence="3 7">Carbohydrate degradation; pentose phosphate pathway; D-ribulose 5-phosphate from D-glucose 6-phosphate (oxidative stage): step 2/3.</text>
</comment>
<organism evidence="9 10">
    <name type="scientific">Gloeobacter morelensis MG652769</name>
    <dbReference type="NCBI Taxonomy" id="2781736"/>
    <lineage>
        <taxon>Bacteria</taxon>
        <taxon>Bacillati</taxon>
        <taxon>Cyanobacteriota</taxon>
        <taxon>Cyanophyceae</taxon>
        <taxon>Gloeobacterales</taxon>
        <taxon>Gloeobacteraceae</taxon>
        <taxon>Gloeobacter</taxon>
        <taxon>Gloeobacter morelensis</taxon>
    </lineage>
</organism>
<evidence type="ECO:0000256" key="1">
    <source>
        <dbReference type="ARBA" id="ARBA00000832"/>
    </source>
</evidence>
<dbReference type="PANTHER" id="PTHR11054">
    <property type="entry name" value="6-PHOSPHOGLUCONOLACTONASE"/>
    <property type="match status" value="1"/>
</dbReference>
<evidence type="ECO:0000256" key="3">
    <source>
        <dbReference type="ARBA" id="ARBA00004961"/>
    </source>
</evidence>
<evidence type="ECO:0000259" key="8">
    <source>
        <dbReference type="Pfam" id="PF01182"/>
    </source>
</evidence>
<dbReference type="InterPro" id="IPR006148">
    <property type="entry name" value="Glc/Gal-6P_isomerase"/>
</dbReference>
<dbReference type="GO" id="GO:0017057">
    <property type="term" value="F:6-phosphogluconolactonase activity"/>
    <property type="evidence" value="ECO:0007669"/>
    <property type="project" value="UniProtKB-EC"/>
</dbReference>
<feature type="domain" description="Glucosamine/galactosamine-6-phosphate isomerase" evidence="8">
    <location>
        <begin position="10"/>
        <end position="228"/>
    </location>
</feature>
<dbReference type="InterPro" id="IPR005900">
    <property type="entry name" value="6-phosphogluconolactonase_DevB"/>
</dbReference>
<evidence type="ECO:0000313" key="9">
    <source>
        <dbReference type="EMBL" id="UFP96130.1"/>
    </source>
</evidence>
<dbReference type="Pfam" id="PF01182">
    <property type="entry name" value="Glucosamine_iso"/>
    <property type="match status" value="1"/>
</dbReference>
<dbReference type="InterPro" id="IPR037171">
    <property type="entry name" value="NagB/RpiA_transferase-like"/>
</dbReference>
<evidence type="ECO:0000256" key="2">
    <source>
        <dbReference type="ARBA" id="ARBA00002681"/>
    </source>
</evidence>
<reference evidence="9 10" key="1">
    <citation type="journal article" date="2021" name="Genome Biol. Evol.">
        <title>Complete Genome Sequencing of a Novel Gloeobacter Species from a Waterfall Cave in Mexico.</title>
        <authorList>
            <person name="Saw J.H."/>
            <person name="Cardona T."/>
            <person name="Montejano G."/>
        </authorList>
    </citation>
    <scope>NUCLEOTIDE SEQUENCE [LARGE SCALE GENOMIC DNA]</scope>
    <source>
        <strain evidence="9">MG652769</strain>
    </source>
</reference>
<dbReference type="EC" id="3.1.1.31" evidence="5 7"/>
<keyword evidence="7 9" id="KW-0378">Hydrolase</keyword>
<evidence type="ECO:0000256" key="6">
    <source>
        <dbReference type="ARBA" id="ARBA00020337"/>
    </source>
</evidence>
<dbReference type="InterPro" id="IPR039104">
    <property type="entry name" value="6PGL"/>
</dbReference>
<dbReference type="NCBIfam" id="TIGR01198">
    <property type="entry name" value="pgl"/>
    <property type="match status" value="1"/>
</dbReference>